<gene>
    <name evidence="1" type="ORF">Barba1S_gp094</name>
</gene>
<dbReference type="EMBL" id="MK719702">
    <property type="protein sequence ID" value="QCQ58081.1"/>
    <property type="molecule type" value="Genomic_DNA"/>
</dbReference>
<evidence type="ECO:0000313" key="1">
    <source>
        <dbReference type="EMBL" id="QCQ58081.1"/>
    </source>
</evidence>
<reference evidence="1 2" key="1">
    <citation type="submission" date="2019-03" db="EMBL/GenBank/DDBJ databases">
        <title>Genomic and seasonal variations among aquatic phages infecting the Baltic Sea Gammaproteobacteria Rheinheimera sp. bal341.</title>
        <authorList>
            <person name="Nilsson E."/>
            <person name="Li K."/>
            <person name="Fridlund J."/>
            <person name="Sulcius S."/>
            <person name="Bunse C."/>
            <person name="Karlsson C.M.G."/>
            <person name="Lindh M."/>
            <person name="Lundin D."/>
            <person name="Pinhassi J."/>
            <person name="Holmfeldt K."/>
        </authorList>
    </citation>
    <scope>NUCLEOTIDE SEQUENCE [LARGE SCALE GENOMIC DNA]</scope>
</reference>
<name>A0A4P8MVJ8_9CAUD</name>
<evidence type="ECO:0000313" key="2">
    <source>
        <dbReference type="Proteomes" id="UP000300052"/>
    </source>
</evidence>
<protein>
    <submittedName>
        <fullName evidence="1">Uncharacterized protein</fullName>
    </submittedName>
</protein>
<organism evidence="1 2">
    <name type="scientific">Rheinheimera phage vB_RspM_Barba1S</name>
    <dbReference type="NCBI Taxonomy" id="2565660"/>
    <lineage>
        <taxon>Viruses</taxon>
        <taxon>Duplodnaviria</taxon>
        <taxon>Heunggongvirae</taxon>
        <taxon>Uroviricota</taxon>
        <taxon>Caudoviricetes</taxon>
        <taxon>Barbavirus</taxon>
        <taxon>Barbavirus barba18A</taxon>
    </lineage>
</organism>
<accession>A0A4P8MVJ8</accession>
<proteinExistence type="predicted"/>
<sequence>MKAKGYAYANTEPSVTACVEIIPCREVGFKRTRNSRLSQEMKI</sequence>
<dbReference type="Proteomes" id="UP000300052">
    <property type="component" value="Genome"/>
</dbReference>